<dbReference type="AlphaFoldDB" id="D2VVV4"/>
<reference evidence="2 3" key="1">
    <citation type="journal article" date="2010" name="Cell">
        <title>The genome of Naegleria gruberi illuminates early eukaryotic versatility.</title>
        <authorList>
            <person name="Fritz-Laylin L.K."/>
            <person name="Prochnik S.E."/>
            <person name="Ginger M.L."/>
            <person name="Dacks J.B."/>
            <person name="Carpenter M.L."/>
            <person name="Field M.C."/>
            <person name="Kuo A."/>
            <person name="Paredez A."/>
            <person name="Chapman J."/>
            <person name="Pham J."/>
            <person name="Shu S."/>
            <person name="Neupane R."/>
            <person name="Cipriano M."/>
            <person name="Mancuso J."/>
            <person name="Tu H."/>
            <person name="Salamov A."/>
            <person name="Lindquist E."/>
            <person name="Shapiro H."/>
            <person name="Lucas S."/>
            <person name="Grigoriev I.V."/>
            <person name="Cande W.Z."/>
            <person name="Fulton C."/>
            <person name="Rokhsar D.S."/>
            <person name="Dawson S.C."/>
        </authorList>
    </citation>
    <scope>NUCLEOTIDE SEQUENCE [LARGE SCALE GENOMIC DNA]</scope>
    <source>
        <strain evidence="2 3">NEG-M</strain>
    </source>
</reference>
<dbReference type="OMA" id="GISAMIH"/>
<accession>D2VVV4</accession>
<dbReference type="VEuPathDB" id="AmoebaDB:NAEGRDRAFT_73153"/>
<protein>
    <submittedName>
        <fullName evidence="2">Predicted protein</fullName>
    </submittedName>
</protein>
<dbReference type="EMBL" id="GG738902">
    <property type="protein sequence ID" value="EFC39109.1"/>
    <property type="molecule type" value="Genomic_DNA"/>
</dbReference>
<evidence type="ECO:0000256" key="1">
    <source>
        <dbReference type="SAM" id="MobiDB-lite"/>
    </source>
</evidence>
<evidence type="ECO:0000313" key="3">
    <source>
        <dbReference type="Proteomes" id="UP000006671"/>
    </source>
</evidence>
<dbReference type="GeneID" id="8858145"/>
<name>D2VVV4_NAEGR</name>
<keyword evidence="3" id="KW-1185">Reference proteome</keyword>
<sequence length="558" mass="63282">MRYPNQSKQKQQQQSTEEQQQSEPKKKKKKTDSKDNLTPKSNSPLDPENVCAPNTTLTSRFPQTLSKKNIIDIYYSMICDHFIFIEKPVLEKYILSKSNSEDVDDSELPLKKEMQTFFFSVTALVEQRMGMGDLSEKSAKKARDCLSKLFDEMNNFVVACSYANLGSYEIGSGRVKLSRFYFHNAKFYFESLDDSEKSRLSEHEKALQKYLTSVEIVNADNDLGISAMIHDMPKVFHFTTGHHLPQEIVKATQQEVSPSNCLDYLKIVEMIASYLNKYFRGMATKTRGEKEMEMYDKGSNLCQGLLMNGLRVGVLTKAGYGKDLIEESSLRITYASESEFFPFLPVIVIPHVALAARIHLQIVKKIENGTRQNHQKGLTFQNTVGPIDYFDILAKDYRSLIILSKRFKRVSVCYGSLLDEIKEILGRRVEAQQNNDTTSTNNSNTVTTPIADDALLQPLSLDSSSLPPLSFLLGSMNDNPSLPQSSSSQKSTLDGYASNNLQQSIFNSIIQSPIKSPSQQQELYFADPFFTHEDLQQIFSPHTYGDFEDVSEYSFNVK</sequence>
<dbReference type="KEGG" id="ngr:NAEGRDRAFT_73153"/>
<organism evidence="3">
    <name type="scientific">Naegleria gruberi</name>
    <name type="common">Amoeba</name>
    <dbReference type="NCBI Taxonomy" id="5762"/>
    <lineage>
        <taxon>Eukaryota</taxon>
        <taxon>Discoba</taxon>
        <taxon>Heterolobosea</taxon>
        <taxon>Tetramitia</taxon>
        <taxon>Eutetramitia</taxon>
        <taxon>Vahlkampfiidae</taxon>
        <taxon>Naegleria</taxon>
    </lineage>
</organism>
<feature type="region of interest" description="Disordered" evidence="1">
    <location>
        <begin position="1"/>
        <end position="56"/>
    </location>
</feature>
<feature type="compositionally biased region" description="Low complexity" evidence="1">
    <location>
        <begin position="1"/>
        <end position="22"/>
    </location>
</feature>
<gene>
    <name evidence="2" type="ORF">NAEGRDRAFT_73153</name>
</gene>
<dbReference type="Proteomes" id="UP000006671">
    <property type="component" value="Unassembled WGS sequence"/>
</dbReference>
<dbReference type="RefSeq" id="XP_002671853.1">
    <property type="nucleotide sequence ID" value="XM_002671807.1"/>
</dbReference>
<dbReference type="InParanoid" id="D2VVV4"/>
<proteinExistence type="predicted"/>
<evidence type="ECO:0000313" key="2">
    <source>
        <dbReference type="EMBL" id="EFC39109.1"/>
    </source>
</evidence>